<dbReference type="GeneID" id="115757046"/>
<dbReference type="OrthoDB" id="1729514at2759"/>
<feature type="region of interest" description="Disordered" evidence="2">
    <location>
        <begin position="1"/>
        <end position="52"/>
    </location>
</feature>
<feature type="compositionally biased region" description="Low complexity" evidence="2">
    <location>
        <begin position="35"/>
        <end position="51"/>
    </location>
</feature>
<organism evidence="3 4">
    <name type="scientific">Rhodamnia argentea</name>
    <dbReference type="NCBI Taxonomy" id="178133"/>
    <lineage>
        <taxon>Eukaryota</taxon>
        <taxon>Viridiplantae</taxon>
        <taxon>Streptophyta</taxon>
        <taxon>Embryophyta</taxon>
        <taxon>Tracheophyta</taxon>
        <taxon>Spermatophyta</taxon>
        <taxon>Magnoliopsida</taxon>
        <taxon>eudicotyledons</taxon>
        <taxon>Gunneridae</taxon>
        <taxon>Pentapetalae</taxon>
        <taxon>rosids</taxon>
        <taxon>malvids</taxon>
        <taxon>Myrtales</taxon>
        <taxon>Myrtaceae</taxon>
        <taxon>Myrtoideae</taxon>
        <taxon>Myrteae</taxon>
        <taxon>Australasian group</taxon>
        <taxon>Rhodamnia</taxon>
    </lineage>
</organism>
<name>A0A8B8R3D8_9MYRT</name>
<evidence type="ECO:0000313" key="3">
    <source>
        <dbReference type="Proteomes" id="UP000827889"/>
    </source>
</evidence>
<keyword evidence="3" id="KW-1185">Reference proteome</keyword>
<dbReference type="KEGG" id="rarg:115757046"/>
<sequence length="154" mass="16605">MADPSPRTPPDRDSGGCLKNAVDAGLFSGAHTPSEDPGGDSASSDAAGESPRWTGVATSFRLFSESMLRMELAEVEMAKAREALRLEAERRRAELEGEMTRMLLQTQLQIATVVAGKSQSGGRKRKRAEDEDRASASTREGALLLSLLHCNLLF</sequence>
<evidence type="ECO:0000256" key="2">
    <source>
        <dbReference type="SAM" id="MobiDB-lite"/>
    </source>
</evidence>
<gene>
    <name evidence="4" type="primary">LOC115757046</name>
</gene>
<dbReference type="RefSeq" id="XP_030552992.1">
    <property type="nucleotide sequence ID" value="XM_030697132.2"/>
</dbReference>
<evidence type="ECO:0000256" key="1">
    <source>
        <dbReference type="SAM" id="Coils"/>
    </source>
</evidence>
<protein>
    <submittedName>
        <fullName evidence="4">Uncharacterized protein At4g22160</fullName>
    </submittedName>
</protein>
<dbReference type="Proteomes" id="UP000827889">
    <property type="component" value="Chromosome 3"/>
</dbReference>
<proteinExistence type="predicted"/>
<dbReference type="AlphaFoldDB" id="A0A8B8R3D8"/>
<feature type="region of interest" description="Disordered" evidence="2">
    <location>
        <begin position="114"/>
        <end position="137"/>
    </location>
</feature>
<reference evidence="4" key="1">
    <citation type="submission" date="2025-08" db="UniProtKB">
        <authorList>
            <consortium name="RefSeq"/>
        </authorList>
    </citation>
    <scope>IDENTIFICATION</scope>
    <source>
        <tissue evidence="4">Leaf</tissue>
    </source>
</reference>
<evidence type="ECO:0000313" key="4">
    <source>
        <dbReference type="RefSeq" id="XP_030552992.1"/>
    </source>
</evidence>
<accession>A0A8B8R3D8</accession>
<feature type="coiled-coil region" evidence="1">
    <location>
        <begin position="70"/>
        <end position="105"/>
    </location>
</feature>
<keyword evidence="1" id="KW-0175">Coiled coil</keyword>